<keyword evidence="5 9" id="KW-0067">ATP-binding</keyword>
<comment type="function">
    <text evidence="9">Facilitates transcription termination by a mechanism that involves Rho binding to the nascent RNA, activation of Rho's RNA-dependent ATPase activity, and release of the mRNA from the DNA template.</text>
</comment>
<feature type="region of interest" description="RNA-binding 1" evidence="9">
    <location>
        <begin position="78"/>
        <end position="80"/>
    </location>
</feature>
<evidence type="ECO:0000256" key="4">
    <source>
        <dbReference type="ARBA" id="ARBA00022806"/>
    </source>
</evidence>
<dbReference type="SMART" id="SM00959">
    <property type="entry name" value="Rho_N"/>
    <property type="match status" value="1"/>
</dbReference>
<dbReference type="NCBIfam" id="TIGR00767">
    <property type="entry name" value="rho"/>
    <property type="match status" value="1"/>
</dbReference>
<keyword evidence="3 9" id="KW-0378">Hydrolase</keyword>
<dbReference type="Gene3D" id="1.10.720.10">
    <property type="match status" value="1"/>
</dbReference>
<dbReference type="EC" id="3.6.4.-" evidence="9 10"/>
<dbReference type="InterPro" id="IPR036269">
    <property type="entry name" value="Rho_N_sf"/>
</dbReference>
<evidence type="ECO:0000256" key="11">
    <source>
        <dbReference type="PROSITE-ProRule" id="PRU01203"/>
    </source>
</evidence>
<dbReference type="InterPro" id="IPR011112">
    <property type="entry name" value="Rho-like_N"/>
</dbReference>
<protein>
    <recommendedName>
        <fullName evidence="9 10">Transcription termination factor Rho</fullName>
        <ecNumber evidence="9 10">3.6.4.-</ecNumber>
    </recommendedName>
    <alternativeName>
        <fullName evidence="9">ATP-dependent helicase Rho</fullName>
    </alternativeName>
</protein>
<dbReference type="InterPro" id="IPR041703">
    <property type="entry name" value="Rho_factor_ATP-bd"/>
</dbReference>
<dbReference type="InterPro" id="IPR011113">
    <property type="entry name" value="Rho_RNA-bd"/>
</dbReference>
<comment type="caution">
    <text evidence="13">The sequence shown here is derived from an EMBL/GenBank/DDBJ whole genome shotgun (WGS) entry which is preliminary data.</text>
</comment>
<dbReference type="InterPro" id="IPR027417">
    <property type="entry name" value="P-loop_NTPase"/>
</dbReference>
<dbReference type="CDD" id="cd04459">
    <property type="entry name" value="Rho_CSD"/>
    <property type="match status" value="1"/>
</dbReference>
<feature type="region of interest" description="RNA-binding 2" evidence="9">
    <location>
        <begin position="284"/>
        <end position="288"/>
    </location>
</feature>
<evidence type="ECO:0000256" key="5">
    <source>
        <dbReference type="ARBA" id="ARBA00022840"/>
    </source>
</evidence>
<evidence type="ECO:0000256" key="3">
    <source>
        <dbReference type="ARBA" id="ARBA00022801"/>
    </source>
</evidence>
<keyword evidence="14" id="KW-1185">Reference proteome</keyword>
<dbReference type="Pfam" id="PF00006">
    <property type="entry name" value="ATP-synt_ab"/>
    <property type="match status" value="1"/>
</dbReference>
<dbReference type="PANTHER" id="PTHR46425">
    <property type="entry name" value="TRANSCRIPTION TERMINATION FACTOR RHO"/>
    <property type="match status" value="1"/>
</dbReference>
<comment type="similarity">
    <text evidence="9 11">Belongs to the Rho family.</text>
</comment>
<keyword evidence="6 9" id="KW-0694">RNA-binding</keyword>
<comment type="subunit">
    <text evidence="9">Homohexamer. The homohexamer assembles into an open ring structure.</text>
</comment>
<dbReference type="SMART" id="SM00357">
    <property type="entry name" value="CSP"/>
    <property type="match status" value="1"/>
</dbReference>
<dbReference type="RefSeq" id="WP_305946318.1">
    <property type="nucleotide sequence ID" value="NZ_JAUZVY010000007.1"/>
</dbReference>
<dbReference type="SUPFAM" id="SSF52540">
    <property type="entry name" value="P-loop containing nucleoside triphosphate hydrolases"/>
    <property type="match status" value="1"/>
</dbReference>
<dbReference type="SUPFAM" id="SSF50249">
    <property type="entry name" value="Nucleic acid-binding proteins"/>
    <property type="match status" value="1"/>
</dbReference>
<evidence type="ECO:0000313" key="14">
    <source>
        <dbReference type="Proteomes" id="UP001236258"/>
    </source>
</evidence>
<feature type="binding site" evidence="9">
    <location>
        <begin position="169"/>
        <end position="174"/>
    </location>
    <ligand>
        <name>ATP</name>
        <dbReference type="ChEBI" id="CHEBI:30616"/>
    </ligand>
</feature>
<name>A0ABT9GTS6_9GAMM</name>
<accession>A0ABT9GTS6</accession>
<evidence type="ECO:0000259" key="12">
    <source>
        <dbReference type="PROSITE" id="PS51856"/>
    </source>
</evidence>
<dbReference type="InterPro" id="IPR000194">
    <property type="entry name" value="ATPase_F1/V1/A1_a/bsu_nucl-bd"/>
</dbReference>
<keyword evidence="8 9" id="KW-0804">Transcription</keyword>
<reference evidence="13 14" key="1">
    <citation type="submission" date="2023-08" db="EMBL/GenBank/DDBJ databases">
        <authorList>
            <person name="Joshi A."/>
            <person name="Thite S."/>
        </authorList>
    </citation>
    <scope>NUCLEOTIDE SEQUENCE [LARGE SCALE GENOMIC DNA]</scope>
    <source>
        <strain evidence="13 14">1E1</strain>
    </source>
</reference>
<dbReference type="InterPro" id="IPR012340">
    <property type="entry name" value="NA-bd_OB-fold"/>
</dbReference>
<feature type="region of interest" description="RNA-binding 1" evidence="9">
    <location>
        <begin position="108"/>
        <end position="110"/>
    </location>
</feature>
<dbReference type="EMBL" id="JAUZVY010000007">
    <property type="protein sequence ID" value="MDP4530289.1"/>
    <property type="molecule type" value="Genomic_DNA"/>
</dbReference>
<dbReference type="InterPro" id="IPR003593">
    <property type="entry name" value="AAA+_ATPase"/>
</dbReference>
<evidence type="ECO:0000256" key="10">
    <source>
        <dbReference type="NCBIfam" id="TIGR00767"/>
    </source>
</evidence>
<dbReference type="Proteomes" id="UP001236258">
    <property type="component" value="Unassembled WGS sequence"/>
</dbReference>
<dbReference type="PROSITE" id="PS51856">
    <property type="entry name" value="RHO_RNA_BD"/>
    <property type="match status" value="1"/>
</dbReference>
<feature type="binding site" evidence="9">
    <location>
        <begin position="181"/>
        <end position="186"/>
    </location>
    <ligand>
        <name>ATP</name>
        <dbReference type="ChEBI" id="CHEBI:30616"/>
    </ligand>
</feature>
<gene>
    <name evidence="9 13" type="primary">rho</name>
    <name evidence="13" type="ORF">Q3O59_14760</name>
</gene>
<evidence type="ECO:0000256" key="7">
    <source>
        <dbReference type="ARBA" id="ARBA00023015"/>
    </source>
</evidence>
<keyword evidence="7 9" id="KW-0805">Transcription regulation</keyword>
<organism evidence="13 14">
    <name type="scientific">Alkalimonas delamerensis</name>
    <dbReference type="NCBI Taxonomy" id="265981"/>
    <lineage>
        <taxon>Bacteria</taxon>
        <taxon>Pseudomonadati</taxon>
        <taxon>Pseudomonadota</taxon>
        <taxon>Gammaproteobacteria</taxon>
        <taxon>Alkalimonas</taxon>
    </lineage>
</organism>
<proteinExistence type="inferred from homology"/>
<dbReference type="NCBIfam" id="NF006886">
    <property type="entry name" value="PRK09376.1"/>
    <property type="match status" value="1"/>
</dbReference>
<evidence type="ECO:0000256" key="2">
    <source>
        <dbReference type="ARBA" id="ARBA00022741"/>
    </source>
</evidence>
<evidence type="ECO:0000256" key="1">
    <source>
        <dbReference type="ARBA" id="ARBA00022472"/>
    </source>
</evidence>
<dbReference type="CDD" id="cd01128">
    <property type="entry name" value="rho_factor_C"/>
    <property type="match status" value="1"/>
</dbReference>
<dbReference type="Gene3D" id="2.40.50.140">
    <property type="entry name" value="Nucleic acid-binding proteins"/>
    <property type="match status" value="1"/>
</dbReference>
<dbReference type="HAMAP" id="MF_01884">
    <property type="entry name" value="Rho"/>
    <property type="match status" value="1"/>
</dbReference>
<dbReference type="Pfam" id="PF07498">
    <property type="entry name" value="Rho_N"/>
    <property type="match status" value="1"/>
</dbReference>
<evidence type="ECO:0000256" key="9">
    <source>
        <dbReference type="HAMAP-Rule" id="MF_01884"/>
    </source>
</evidence>
<dbReference type="SMART" id="SM00382">
    <property type="entry name" value="AAA"/>
    <property type="match status" value="1"/>
</dbReference>
<dbReference type="InterPro" id="IPR011129">
    <property type="entry name" value="CSD"/>
</dbReference>
<sequence>MHLTELKRKPINELVELAESMGLDSMARLRKQDIIFAILKSHAKKGEEIYGGGVLEILQDGFGFLRSGDSSYLAGPDDIYVSPSQIRRFNLRTGDTIDGLIRPPKEGERYFALLKVSEVNFGKPEHARNKILFENLTPLHANDRLRMERGNGSTEDITARVLDLASPIGRGQRGLIVAPPKAGKTLLLQNIAQSIAANHPECVLMVLLIDERPEEVTEMQRLVKGEVIASTFDEPASRHVQVAEMVIEKAKRLVEHKKDVIILLDSITRLARAYNTVIPSSGKVLTGGVDANALHKPKRFFGAARNVEEGGSLTIIATALVDTGSKMDEVIYEEFKGTGNLELHLARKIAEKRIFPAIDFNRSGTRREELMVSQEELQKMWILRKILNPMDESDAMEFLIDKLGMTKTNDEFFESMKRQRS</sequence>
<dbReference type="Pfam" id="PF07497">
    <property type="entry name" value="Rho_RNA_bind"/>
    <property type="match status" value="1"/>
</dbReference>
<keyword evidence="1 9" id="KW-0806">Transcription termination</keyword>
<evidence type="ECO:0000256" key="8">
    <source>
        <dbReference type="ARBA" id="ARBA00023163"/>
    </source>
</evidence>
<dbReference type="InterPro" id="IPR004665">
    <property type="entry name" value="Term_rho"/>
</dbReference>
<keyword evidence="4 9" id="KW-0347">Helicase</keyword>
<feature type="binding site" evidence="9">
    <location>
        <position position="212"/>
    </location>
    <ligand>
        <name>ATP</name>
        <dbReference type="ChEBI" id="CHEBI:30616"/>
    </ligand>
</feature>
<feature type="site" description="RNA-binding 2" evidence="9">
    <location>
        <position position="326"/>
    </location>
</feature>
<keyword evidence="2 9" id="KW-0547">Nucleotide-binding</keyword>
<feature type="region of interest" description="RNA-binding 1" evidence="9">
    <location>
        <begin position="61"/>
        <end position="66"/>
    </location>
</feature>
<dbReference type="SUPFAM" id="SSF68912">
    <property type="entry name" value="Rho N-terminal domain-like"/>
    <property type="match status" value="1"/>
</dbReference>
<evidence type="ECO:0000256" key="6">
    <source>
        <dbReference type="ARBA" id="ARBA00022884"/>
    </source>
</evidence>
<dbReference type="Gene3D" id="3.40.50.300">
    <property type="entry name" value="P-loop containing nucleotide triphosphate hydrolases"/>
    <property type="match status" value="1"/>
</dbReference>
<evidence type="ECO:0000313" key="13">
    <source>
        <dbReference type="EMBL" id="MDP4530289.1"/>
    </source>
</evidence>
<dbReference type="PANTHER" id="PTHR46425:SF1">
    <property type="entry name" value="TRANSCRIPTION TERMINATION FACTOR RHO"/>
    <property type="match status" value="1"/>
</dbReference>
<feature type="domain" description="Rho RNA-BD" evidence="12">
    <location>
        <begin position="48"/>
        <end position="123"/>
    </location>
</feature>